<dbReference type="InterPro" id="IPR046341">
    <property type="entry name" value="SET_dom_sf"/>
</dbReference>
<gene>
    <name evidence="6" type="ORF">C2E20_4156</name>
</gene>
<feature type="region of interest" description="Disordered" evidence="4">
    <location>
        <begin position="1"/>
        <end position="117"/>
    </location>
</feature>
<dbReference type="PANTHER" id="PTHR13271:SF103">
    <property type="entry name" value="N-METHYLTRANSFERASE DOMAIN AND SET DOMAIN CONTAINING PROTEIN-RELATED"/>
    <property type="match status" value="1"/>
</dbReference>
<protein>
    <submittedName>
        <fullName evidence="6">Histone-lysine N-methyltransferase setd3</fullName>
    </submittedName>
</protein>
<keyword evidence="3" id="KW-0949">S-adenosyl-L-methionine</keyword>
<dbReference type="Gene3D" id="3.90.1420.10">
    <property type="entry name" value="Rubisco LSMT, substrate-binding domain"/>
    <property type="match status" value="1"/>
</dbReference>
<dbReference type="OrthoDB" id="341421at2759"/>
<keyword evidence="2" id="KW-0808">Transferase</keyword>
<dbReference type="SUPFAM" id="SSF82199">
    <property type="entry name" value="SET domain"/>
    <property type="match status" value="1"/>
</dbReference>
<feature type="region of interest" description="Disordered" evidence="4">
    <location>
        <begin position="1061"/>
        <end position="1080"/>
    </location>
</feature>
<feature type="compositionally biased region" description="Polar residues" evidence="4">
    <location>
        <begin position="32"/>
        <end position="44"/>
    </location>
</feature>
<feature type="domain" description="Rubisco LSMT substrate-binding" evidence="5">
    <location>
        <begin position="936"/>
        <end position="1016"/>
    </location>
</feature>
<sequence length="1117" mass="116782">MASGQGEEAGRAPAAGFANGQGVAAAHGAPVQHSTEPSHTQEPCTQLDGLRGSQSAAKAFEWAGNGSSTAGAPAWRQRSATPDDDAGPEGALPQPQWGPITPAAAATQAPTTPTTDAAGASAAAAGCAGAAQSAACGAAQRTATAAALWRSVRSFMQCVSGSPLVLSALLSLELASSHPGACERGATPLHWTVAQLLALFLKSGRVEASESCILASLWLMESVDSVHRSPATVCLNDYLRHLAAFSPEAVLEITKDWRASFCRLRAGVVDAQMQLLQALDWRLRLDVDSEVQPCHDLLFSVPALGRGHPGGACPAATLSARQRWAAHVLSVCASVQQQAALITKHHARLADRPPVTFCEEAQRSPTKRQRTKASRLREEEGGLREGQQGPHPARLPAAMVSGLHDLFDDSSDAKRELLQRLGLLQGGSLDNAQLRSLPGLLASARVHCLSKIELYFLQNAEQLRAPLNLRNEAAAVSLLLAYFAEPQQEQPAGAAQHGDGATDGGEAAGDAAIAAGAGADADSGGAAGMLGELRRYSEILWPDLASKDVTLAGGGGGGSGGGASAGAAPAGTGAATAAAQQEPPRGVPAPPGSASADFEAWAREQGVQAAITIASFASLRGCAATRDVTPGECLLSIPAGVLIYEDTVKQTDLGRMLMAIPGLTIDNLLIIFTMADRHDADSQWTRYWRSLPDKYYTGLSFPQELVDQLGGTAAALELARAQAHLQQQYADTRPLFAMLLDAYPQFLQADWFEYESYLWAAELWYSYAFEVEFPGEGKEEQEQLGAGSDDSKVAPSAQKSRSAAGGGGRSSNPRRGKPGKPPGGGARRAAGSSGSSAAGPASSSGSSSGGGGSSKPVMVPFACHLNHSPWPHCVRYGRLNPRTRTLDYPAFRPCLEGQQVFISYGPVPNLKLLCYYGFVVPSNPHDLVPLQLEMPDGPLRERQAAALAVLGLGLEHSLQDGPLSKQLLACLRVIVATLEELQLMEKQRAAPLEGPVNGANEEQAVGTLRAALQGMLGPLEALPLLAGGADVAGHGGSGGGGSSSGGAEEQLDDLHLAATEEQEQLPPQPPQPPQHEAACNENGFDADWRMSRHFCRVYLRGQCTILRRSLAECDALL</sequence>
<keyword evidence="7" id="KW-1185">Reference proteome</keyword>
<dbReference type="AlphaFoldDB" id="A0A2P6VEF5"/>
<feature type="compositionally biased region" description="Low complexity" evidence="4">
    <location>
        <begin position="565"/>
        <end position="579"/>
    </location>
</feature>
<evidence type="ECO:0000256" key="2">
    <source>
        <dbReference type="ARBA" id="ARBA00022679"/>
    </source>
</evidence>
<dbReference type="EMBL" id="LHPF02000010">
    <property type="protein sequence ID" value="PSC72475.1"/>
    <property type="molecule type" value="Genomic_DNA"/>
</dbReference>
<evidence type="ECO:0000259" key="5">
    <source>
        <dbReference type="Pfam" id="PF09273"/>
    </source>
</evidence>
<dbReference type="CDD" id="cd10527">
    <property type="entry name" value="SET_LSMT"/>
    <property type="match status" value="1"/>
</dbReference>
<keyword evidence="1" id="KW-0489">Methyltransferase</keyword>
<dbReference type="SUPFAM" id="SSF81822">
    <property type="entry name" value="RuBisCo LSMT C-terminal, substrate-binding domain"/>
    <property type="match status" value="1"/>
</dbReference>
<feature type="region of interest" description="Disordered" evidence="4">
    <location>
        <begin position="359"/>
        <end position="393"/>
    </location>
</feature>
<feature type="compositionally biased region" description="Low complexity" evidence="4">
    <location>
        <begin position="827"/>
        <end position="846"/>
    </location>
</feature>
<feature type="region of interest" description="Disordered" evidence="4">
    <location>
        <begin position="778"/>
        <end position="853"/>
    </location>
</feature>
<dbReference type="InterPro" id="IPR036464">
    <property type="entry name" value="Rubisco_LSMT_subst-bd_sf"/>
</dbReference>
<evidence type="ECO:0000256" key="1">
    <source>
        <dbReference type="ARBA" id="ARBA00022603"/>
    </source>
</evidence>
<dbReference type="GO" id="GO:0032259">
    <property type="term" value="P:methylation"/>
    <property type="evidence" value="ECO:0007669"/>
    <property type="project" value="UniProtKB-KW"/>
</dbReference>
<evidence type="ECO:0000256" key="3">
    <source>
        <dbReference type="ARBA" id="ARBA00022691"/>
    </source>
</evidence>
<proteinExistence type="predicted"/>
<feature type="region of interest" description="Disordered" evidence="4">
    <location>
        <begin position="556"/>
        <end position="595"/>
    </location>
</feature>
<evidence type="ECO:0000256" key="4">
    <source>
        <dbReference type="SAM" id="MobiDB-lite"/>
    </source>
</evidence>
<evidence type="ECO:0000313" key="7">
    <source>
        <dbReference type="Proteomes" id="UP000239649"/>
    </source>
</evidence>
<dbReference type="InterPro" id="IPR050600">
    <property type="entry name" value="SETD3_SETD6_MTase"/>
</dbReference>
<name>A0A2P6VEF5_9CHLO</name>
<organism evidence="6 7">
    <name type="scientific">Micractinium conductrix</name>
    <dbReference type="NCBI Taxonomy" id="554055"/>
    <lineage>
        <taxon>Eukaryota</taxon>
        <taxon>Viridiplantae</taxon>
        <taxon>Chlorophyta</taxon>
        <taxon>core chlorophytes</taxon>
        <taxon>Trebouxiophyceae</taxon>
        <taxon>Chlorellales</taxon>
        <taxon>Chlorellaceae</taxon>
        <taxon>Chlorella clade</taxon>
        <taxon>Micractinium</taxon>
    </lineage>
</organism>
<comment type="caution">
    <text evidence="6">The sequence shown here is derived from an EMBL/GenBank/DDBJ whole genome shotgun (WGS) entry which is preliminary data.</text>
</comment>
<evidence type="ECO:0000313" key="6">
    <source>
        <dbReference type="EMBL" id="PSC72475.1"/>
    </source>
</evidence>
<dbReference type="Proteomes" id="UP000239649">
    <property type="component" value="Unassembled WGS sequence"/>
</dbReference>
<reference evidence="6 7" key="1">
    <citation type="journal article" date="2018" name="Plant J.">
        <title>Genome sequences of Chlorella sorokiniana UTEX 1602 and Micractinium conductrix SAG 241.80: implications to maltose excretion by a green alga.</title>
        <authorList>
            <person name="Arriola M.B."/>
            <person name="Velmurugan N."/>
            <person name="Zhang Y."/>
            <person name="Plunkett M.H."/>
            <person name="Hondzo H."/>
            <person name="Barney B.M."/>
        </authorList>
    </citation>
    <scope>NUCLEOTIDE SEQUENCE [LARGE SCALE GENOMIC DNA]</scope>
    <source>
        <strain evidence="6 7">SAG 241.80</strain>
    </source>
</reference>
<dbReference type="GO" id="GO:0016279">
    <property type="term" value="F:protein-lysine N-methyltransferase activity"/>
    <property type="evidence" value="ECO:0007669"/>
    <property type="project" value="TreeGrafter"/>
</dbReference>
<dbReference type="Pfam" id="PF09273">
    <property type="entry name" value="Rubis-subs-bind"/>
    <property type="match status" value="1"/>
</dbReference>
<dbReference type="Gene3D" id="3.90.1410.10">
    <property type="entry name" value="set domain protein methyltransferase, domain 1"/>
    <property type="match status" value="1"/>
</dbReference>
<feature type="compositionally biased region" description="Basic residues" evidence="4">
    <location>
        <begin position="365"/>
        <end position="374"/>
    </location>
</feature>
<dbReference type="InterPro" id="IPR015353">
    <property type="entry name" value="Rubisco_LSMT_subst-bd"/>
</dbReference>
<dbReference type="STRING" id="554055.A0A2P6VEF5"/>
<dbReference type="PANTHER" id="PTHR13271">
    <property type="entry name" value="UNCHARACTERIZED PUTATIVE METHYLTRANSFERASE"/>
    <property type="match status" value="1"/>
</dbReference>
<feature type="compositionally biased region" description="Low complexity" evidence="4">
    <location>
        <begin position="101"/>
        <end position="117"/>
    </location>
</feature>
<accession>A0A2P6VEF5</accession>